<gene>
    <name evidence="1" type="ORF">A9299_10540</name>
</gene>
<evidence type="ECO:0000313" key="1">
    <source>
        <dbReference type="EMBL" id="OBX63398.1"/>
    </source>
</evidence>
<accession>A0AA91FP82</accession>
<proteinExistence type="predicted"/>
<comment type="caution">
    <text evidence="1">The sequence shown here is derived from an EMBL/GenBank/DDBJ whole genome shotgun (WGS) entry which is preliminary data.</text>
</comment>
<organism evidence="1">
    <name type="scientific">Faucicola osloensis</name>
    <name type="common">Moraxella osloensis</name>
    <dbReference type="NCBI Taxonomy" id="34062"/>
    <lineage>
        <taxon>Bacteria</taxon>
        <taxon>Pseudomonadati</taxon>
        <taxon>Pseudomonadota</taxon>
        <taxon>Gammaproteobacteria</taxon>
        <taxon>Moraxellales</taxon>
        <taxon>Moraxellaceae</taxon>
        <taxon>Faucicola</taxon>
    </lineage>
</organism>
<sequence>MIRAMSKGDNDFIYIYSIYEGSDKTDIYYLASCANHQGLIVYREIELFDIEILNDNYISLREFDFLAGSNDKMHPVLFNFLKNDWEIYEGIVEGQLEPWLIFQKQLGHRP</sequence>
<name>A0AA91FP82_FAUOS</name>
<dbReference type="AlphaFoldDB" id="A0AA91FP82"/>
<dbReference type="EMBL" id="LZMT01000024">
    <property type="protein sequence ID" value="OBX63398.1"/>
    <property type="molecule type" value="Genomic_DNA"/>
</dbReference>
<protein>
    <submittedName>
        <fullName evidence="1">Uncharacterized protein</fullName>
    </submittedName>
</protein>
<reference evidence="1" key="1">
    <citation type="submission" date="2016-06" db="EMBL/GenBank/DDBJ databases">
        <title>Draft genome of Moraxella osloensis CCUG 67237.</title>
        <authorList>
            <person name="Salva-Serra F."/>
            <person name="Engstrom-Jakobsson H."/>
            <person name="Thorell K."/>
            <person name="Gonzales-Siles L."/>
            <person name="Karlsson R."/>
            <person name="Boulund F."/>
            <person name="Engstrand L."/>
            <person name="Kristiansson E."/>
            <person name="Moore E."/>
        </authorList>
    </citation>
    <scope>NUCLEOTIDE SEQUENCE [LARGE SCALE GENOMIC DNA]</scope>
    <source>
        <strain evidence="1">CCUG 67237</strain>
    </source>
</reference>